<keyword evidence="8" id="KW-0378">Hydrolase</keyword>
<name>A0A645BH81_9ZZZZ</name>
<dbReference type="GO" id="GO:0005524">
    <property type="term" value="F:ATP binding"/>
    <property type="evidence" value="ECO:0007669"/>
    <property type="project" value="UniProtKB-KW"/>
</dbReference>
<dbReference type="SUPFAM" id="SSF52540">
    <property type="entry name" value="P-loop containing nucleoside triphosphate hydrolases"/>
    <property type="match status" value="1"/>
</dbReference>
<evidence type="ECO:0000256" key="2">
    <source>
        <dbReference type="ARBA" id="ARBA00022448"/>
    </source>
</evidence>
<dbReference type="PANTHER" id="PTHR42788:SF7">
    <property type="entry name" value="NITRATE ABC TRANSPORTER ATP-BINDING PROTEIN"/>
    <property type="match status" value="1"/>
</dbReference>
<organism evidence="8">
    <name type="scientific">bioreactor metagenome</name>
    <dbReference type="NCBI Taxonomy" id="1076179"/>
    <lineage>
        <taxon>unclassified sequences</taxon>
        <taxon>metagenomes</taxon>
        <taxon>ecological metagenomes</taxon>
    </lineage>
</organism>
<dbReference type="InterPro" id="IPR027417">
    <property type="entry name" value="P-loop_NTPase"/>
</dbReference>
<protein>
    <submittedName>
        <fullName evidence="8">Energy-coupling factor transporter ATP-binding protein EcfA1</fullName>
        <ecNumber evidence="8">3.6.3.-</ecNumber>
    </submittedName>
</protein>
<sequence>MLEIKSLSKVFNPNTVNELVLYDNLNLQVKQGEFVTIIGSNGSGKSTLFNLICGTLDPDHGSIMLDSTNLLKIPEYQRLKRFARVYQDPQKGTAPSLTILENLAIAANKNMPFNLTKAVDKAQIEFYRALLKPLALGLEDKLNVQISSLSGGQRQALALLMVTMGNPELLLLDEHTAALDPKTSEKIVELTEKIVHQHQTTTLMITHNLKHAINLGNRLLMFHKGKIILDIEGATKKSLTVQSLIERFNQLNMTDELSDEMAFSQ</sequence>
<keyword evidence="4" id="KW-0547">Nucleotide-binding</keyword>
<dbReference type="InterPro" id="IPR003593">
    <property type="entry name" value="AAA+_ATPase"/>
</dbReference>
<dbReference type="SMART" id="SM00382">
    <property type="entry name" value="AAA"/>
    <property type="match status" value="1"/>
</dbReference>
<dbReference type="InterPro" id="IPR017871">
    <property type="entry name" value="ABC_transporter-like_CS"/>
</dbReference>
<evidence type="ECO:0000256" key="3">
    <source>
        <dbReference type="ARBA" id="ARBA00022475"/>
    </source>
</evidence>
<dbReference type="EC" id="3.6.3.-" evidence="8"/>
<evidence type="ECO:0000256" key="5">
    <source>
        <dbReference type="ARBA" id="ARBA00022840"/>
    </source>
</evidence>
<proteinExistence type="predicted"/>
<comment type="caution">
    <text evidence="8">The sequence shown here is derived from an EMBL/GenBank/DDBJ whole genome shotgun (WGS) entry which is preliminary data.</text>
</comment>
<dbReference type="InterPro" id="IPR003439">
    <property type="entry name" value="ABC_transporter-like_ATP-bd"/>
</dbReference>
<keyword evidence="2" id="KW-0813">Transport</keyword>
<keyword evidence="5 8" id="KW-0067">ATP-binding</keyword>
<gene>
    <name evidence="8" type="primary">ecfA1_14</name>
    <name evidence="8" type="ORF">SDC9_110795</name>
</gene>
<dbReference type="PROSITE" id="PS50893">
    <property type="entry name" value="ABC_TRANSPORTER_2"/>
    <property type="match status" value="1"/>
</dbReference>
<evidence type="ECO:0000256" key="6">
    <source>
        <dbReference type="ARBA" id="ARBA00023136"/>
    </source>
</evidence>
<keyword evidence="6" id="KW-0472">Membrane</keyword>
<dbReference type="GO" id="GO:0005886">
    <property type="term" value="C:plasma membrane"/>
    <property type="evidence" value="ECO:0007669"/>
    <property type="project" value="UniProtKB-SubCell"/>
</dbReference>
<evidence type="ECO:0000259" key="7">
    <source>
        <dbReference type="PROSITE" id="PS50893"/>
    </source>
</evidence>
<keyword evidence="3" id="KW-1003">Cell membrane</keyword>
<evidence type="ECO:0000256" key="1">
    <source>
        <dbReference type="ARBA" id="ARBA00004202"/>
    </source>
</evidence>
<evidence type="ECO:0000256" key="4">
    <source>
        <dbReference type="ARBA" id="ARBA00022741"/>
    </source>
</evidence>
<dbReference type="PROSITE" id="PS00211">
    <property type="entry name" value="ABC_TRANSPORTER_1"/>
    <property type="match status" value="1"/>
</dbReference>
<reference evidence="8" key="1">
    <citation type="submission" date="2019-08" db="EMBL/GenBank/DDBJ databases">
        <authorList>
            <person name="Kucharzyk K."/>
            <person name="Murdoch R.W."/>
            <person name="Higgins S."/>
            <person name="Loffler F."/>
        </authorList>
    </citation>
    <scope>NUCLEOTIDE SEQUENCE</scope>
</reference>
<dbReference type="Gene3D" id="3.40.50.300">
    <property type="entry name" value="P-loop containing nucleotide triphosphate hydrolases"/>
    <property type="match status" value="1"/>
</dbReference>
<dbReference type="AlphaFoldDB" id="A0A645BH81"/>
<dbReference type="InterPro" id="IPR050166">
    <property type="entry name" value="ABC_transporter_ATP-bind"/>
</dbReference>
<comment type="subcellular location">
    <subcellularLocation>
        <location evidence="1">Cell membrane</location>
        <topology evidence="1">Peripheral membrane protein</topology>
    </subcellularLocation>
</comment>
<dbReference type="PANTHER" id="PTHR42788">
    <property type="entry name" value="TAURINE IMPORT ATP-BINDING PROTEIN-RELATED"/>
    <property type="match status" value="1"/>
</dbReference>
<dbReference type="GO" id="GO:0016887">
    <property type="term" value="F:ATP hydrolysis activity"/>
    <property type="evidence" value="ECO:0007669"/>
    <property type="project" value="InterPro"/>
</dbReference>
<dbReference type="Pfam" id="PF00005">
    <property type="entry name" value="ABC_tran"/>
    <property type="match status" value="1"/>
</dbReference>
<feature type="domain" description="ABC transporter" evidence="7">
    <location>
        <begin position="2"/>
        <end position="249"/>
    </location>
</feature>
<accession>A0A645BH81</accession>
<dbReference type="EMBL" id="VSSQ01019672">
    <property type="protein sequence ID" value="MPM63911.1"/>
    <property type="molecule type" value="Genomic_DNA"/>
</dbReference>
<evidence type="ECO:0000313" key="8">
    <source>
        <dbReference type="EMBL" id="MPM63911.1"/>
    </source>
</evidence>